<proteinExistence type="predicted"/>
<gene>
    <name evidence="7" type="ORF">Ahy_B08g091044</name>
</gene>
<reference evidence="7 8" key="1">
    <citation type="submission" date="2019-01" db="EMBL/GenBank/DDBJ databases">
        <title>Sequencing of cultivated peanut Arachis hypogaea provides insights into genome evolution and oil improvement.</title>
        <authorList>
            <person name="Chen X."/>
        </authorList>
    </citation>
    <scope>NUCLEOTIDE SEQUENCE [LARGE SCALE GENOMIC DNA]</scope>
    <source>
        <strain evidence="8">cv. Fuhuasheng</strain>
        <tissue evidence="7">Leaves</tissue>
    </source>
</reference>
<protein>
    <recommendedName>
        <fullName evidence="9">Nudix hydrolase domain-containing protein</fullName>
    </recommendedName>
</protein>
<evidence type="ECO:0000256" key="1">
    <source>
        <dbReference type="ARBA" id="ARBA00001936"/>
    </source>
</evidence>
<evidence type="ECO:0000256" key="4">
    <source>
        <dbReference type="ARBA" id="ARBA00022801"/>
    </source>
</evidence>
<organism evidence="7 8">
    <name type="scientific">Arachis hypogaea</name>
    <name type="common">Peanut</name>
    <dbReference type="NCBI Taxonomy" id="3818"/>
    <lineage>
        <taxon>Eukaryota</taxon>
        <taxon>Viridiplantae</taxon>
        <taxon>Streptophyta</taxon>
        <taxon>Embryophyta</taxon>
        <taxon>Tracheophyta</taxon>
        <taxon>Spermatophyta</taxon>
        <taxon>Magnoliopsida</taxon>
        <taxon>eudicotyledons</taxon>
        <taxon>Gunneridae</taxon>
        <taxon>Pentapetalae</taxon>
        <taxon>rosids</taxon>
        <taxon>fabids</taxon>
        <taxon>Fabales</taxon>
        <taxon>Fabaceae</taxon>
        <taxon>Papilionoideae</taxon>
        <taxon>50 kb inversion clade</taxon>
        <taxon>dalbergioids sensu lato</taxon>
        <taxon>Dalbergieae</taxon>
        <taxon>Pterocarpus clade</taxon>
        <taxon>Arachis</taxon>
    </lineage>
</organism>
<evidence type="ECO:0008006" key="9">
    <source>
        <dbReference type="Google" id="ProtNLM"/>
    </source>
</evidence>
<dbReference type="GO" id="GO:0046872">
    <property type="term" value="F:metal ion binding"/>
    <property type="evidence" value="ECO:0007669"/>
    <property type="project" value="UniProtKB-KW"/>
</dbReference>
<keyword evidence="6" id="KW-0464">Manganese</keyword>
<dbReference type="GO" id="GO:0010945">
    <property type="term" value="F:coenzyme A diphosphatase activity"/>
    <property type="evidence" value="ECO:0007669"/>
    <property type="project" value="InterPro"/>
</dbReference>
<evidence type="ECO:0000256" key="6">
    <source>
        <dbReference type="ARBA" id="ARBA00023211"/>
    </source>
</evidence>
<dbReference type="EMBL" id="SDMP01000018">
    <property type="protein sequence ID" value="RYQ95699.1"/>
    <property type="molecule type" value="Genomic_DNA"/>
</dbReference>
<dbReference type="AlphaFoldDB" id="A0A444Y1B6"/>
<comment type="caution">
    <text evidence="7">The sequence shown here is derived from an EMBL/GenBank/DDBJ whole genome shotgun (WGS) entry which is preliminary data.</text>
</comment>
<evidence type="ECO:0000313" key="7">
    <source>
        <dbReference type="EMBL" id="RYQ95699.1"/>
    </source>
</evidence>
<dbReference type="PANTHER" id="PTHR12992">
    <property type="entry name" value="NUDIX HYDROLASE"/>
    <property type="match status" value="1"/>
</dbReference>
<evidence type="ECO:0000256" key="2">
    <source>
        <dbReference type="ARBA" id="ARBA00001946"/>
    </source>
</evidence>
<dbReference type="PANTHER" id="PTHR12992:SF24">
    <property type="entry name" value="PEROXISOMAL COENZYME A DIPHOSPHATASE NUDT7"/>
    <property type="match status" value="1"/>
</dbReference>
<evidence type="ECO:0000256" key="5">
    <source>
        <dbReference type="ARBA" id="ARBA00022842"/>
    </source>
</evidence>
<dbReference type="GO" id="GO:0015938">
    <property type="term" value="P:coenzyme A catabolic process"/>
    <property type="evidence" value="ECO:0007669"/>
    <property type="project" value="TreeGrafter"/>
</dbReference>
<keyword evidence="4" id="KW-0378">Hydrolase</keyword>
<dbReference type="InterPro" id="IPR045121">
    <property type="entry name" value="CoAse"/>
</dbReference>
<keyword evidence="5" id="KW-0460">Magnesium</keyword>
<evidence type="ECO:0000313" key="8">
    <source>
        <dbReference type="Proteomes" id="UP000289738"/>
    </source>
</evidence>
<dbReference type="Gene3D" id="3.90.79.10">
    <property type="entry name" value="Nucleoside Triphosphate Pyrophosphohydrolase"/>
    <property type="match status" value="1"/>
</dbReference>
<dbReference type="STRING" id="3818.A0A444Y1B6"/>
<keyword evidence="8" id="KW-1185">Reference proteome</keyword>
<dbReference type="Proteomes" id="UP000289738">
    <property type="component" value="Chromosome B08"/>
</dbReference>
<comment type="cofactor">
    <cofactor evidence="1">
        <name>Mn(2+)</name>
        <dbReference type="ChEBI" id="CHEBI:29035"/>
    </cofactor>
</comment>
<sequence length="96" mass="10663">MDEVEEQSNEEECGSDKVVSQVGFLESATPVAQNAEKFRPKRAAVLICLFEGDTSDLRIILTKRSSKLSSHSGRSCIFWECCLFAGQLFEKLSQGD</sequence>
<name>A0A444Y1B6_ARAHY</name>
<keyword evidence="3" id="KW-0479">Metal-binding</keyword>
<comment type="cofactor">
    <cofactor evidence="2">
        <name>Mg(2+)</name>
        <dbReference type="ChEBI" id="CHEBI:18420"/>
    </cofactor>
</comment>
<accession>A0A444Y1B6</accession>
<evidence type="ECO:0000256" key="3">
    <source>
        <dbReference type="ARBA" id="ARBA00022723"/>
    </source>
</evidence>